<keyword evidence="1" id="KW-0812">Transmembrane</keyword>
<feature type="transmembrane region" description="Helical" evidence="1">
    <location>
        <begin position="265"/>
        <end position="282"/>
    </location>
</feature>
<name>A0ABQ6HKP3_9MICO</name>
<sequence>MSEARESRVVALSALALLCWMVVRLVSGADLYDGSHIVALAQRIAQGDLLFVDEMNAQAVGSAFGAPFVWVWTHLFGQNFLVLAYRWFYLLVAAGVGLFSYRALRAGGIRPLIAFTALAWALVITSYHVWGISYNTVPTLAMVLATCCGYAAVRGPRERAARWLVPVGVALPCGAISLQSLAPSMVVTAMVLLVLTWRRGVWLPLLVSLAVTSAVILSYFLGVIGWSAIKATIDYTVDYQAPRSTPGERLSFTTVSWLYELIRPVRLPAVLVALVAVVPVVPRAWRVRAAVWFPVVLGLTSLLALQVDGINWMRYGGSIQLYTVWCLLPLALWWTWRHDRALAPLLLIAAPTVVLGLPMVAATTYAGPWYGEFPPASVAMSIAVSVAVLRFVAAQGLGAKVRAGSLRLAVIASVGVLLITQLATNFYGNGAFVSLVPAPSPGPYAGLLSGGRELWHLREVDQTVRQWVKPGQSLMVYGAVTGAFLITGARADTNIVWLEDFADIGQVSVDWYRRTDRLPDVILVSTDAVQGDGFEAFARRDPVLSYLLPHYRRAAGLETFAPGQYRSQAGLIVLVKQ</sequence>
<feature type="transmembrane region" description="Helical" evidence="1">
    <location>
        <begin position="112"/>
        <end position="130"/>
    </location>
</feature>
<evidence type="ECO:0008006" key="4">
    <source>
        <dbReference type="Google" id="ProtNLM"/>
    </source>
</evidence>
<proteinExistence type="predicted"/>
<keyword evidence="1" id="KW-1133">Transmembrane helix</keyword>
<feature type="transmembrane region" description="Helical" evidence="1">
    <location>
        <begin position="169"/>
        <end position="195"/>
    </location>
</feature>
<feature type="transmembrane region" description="Helical" evidence="1">
    <location>
        <begin position="319"/>
        <end position="336"/>
    </location>
</feature>
<keyword evidence="1" id="KW-0472">Membrane</keyword>
<feature type="transmembrane region" description="Helical" evidence="1">
    <location>
        <begin position="405"/>
        <end position="427"/>
    </location>
</feature>
<reference evidence="3" key="1">
    <citation type="journal article" date="2019" name="Int. J. Syst. Evol. Microbiol.">
        <title>The Global Catalogue of Microorganisms (GCM) 10K type strain sequencing project: providing services to taxonomists for standard genome sequencing and annotation.</title>
        <authorList>
            <consortium name="The Broad Institute Genomics Platform"/>
            <consortium name="The Broad Institute Genome Sequencing Center for Infectious Disease"/>
            <person name="Wu L."/>
            <person name="Ma J."/>
        </authorList>
    </citation>
    <scope>NUCLEOTIDE SEQUENCE [LARGE SCALE GENOMIC DNA]</scope>
    <source>
        <strain evidence="3">NBRC 105830</strain>
    </source>
</reference>
<dbReference type="RefSeq" id="WP_241443793.1">
    <property type="nucleotide sequence ID" value="NZ_BSUJ01000001.1"/>
</dbReference>
<accession>A0ABQ6HKP3</accession>
<evidence type="ECO:0000313" key="3">
    <source>
        <dbReference type="Proteomes" id="UP001157109"/>
    </source>
</evidence>
<protein>
    <recommendedName>
        <fullName evidence="4">Glycosyltransferase RgtA/B/C/D-like domain-containing protein</fullName>
    </recommendedName>
</protein>
<evidence type="ECO:0000256" key="1">
    <source>
        <dbReference type="SAM" id="Phobius"/>
    </source>
</evidence>
<dbReference type="Proteomes" id="UP001157109">
    <property type="component" value="Unassembled WGS sequence"/>
</dbReference>
<keyword evidence="3" id="KW-1185">Reference proteome</keyword>
<evidence type="ECO:0000313" key="2">
    <source>
        <dbReference type="EMBL" id="GMA18254.1"/>
    </source>
</evidence>
<feature type="transmembrane region" description="Helical" evidence="1">
    <location>
        <begin position="202"/>
        <end position="229"/>
    </location>
</feature>
<feature type="transmembrane region" description="Helical" evidence="1">
    <location>
        <begin position="373"/>
        <end position="393"/>
    </location>
</feature>
<feature type="transmembrane region" description="Helical" evidence="1">
    <location>
        <begin position="343"/>
        <end position="367"/>
    </location>
</feature>
<feature type="transmembrane region" description="Helical" evidence="1">
    <location>
        <begin position="289"/>
        <end position="307"/>
    </location>
</feature>
<dbReference type="EMBL" id="BSUJ01000001">
    <property type="protein sequence ID" value="GMA18254.1"/>
    <property type="molecule type" value="Genomic_DNA"/>
</dbReference>
<organism evidence="2 3">
    <name type="scientific">Arsenicicoccus piscis</name>
    <dbReference type="NCBI Taxonomy" id="673954"/>
    <lineage>
        <taxon>Bacteria</taxon>
        <taxon>Bacillati</taxon>
        <taxon>Actinomycetota</taxon>
        <taxon>Actinomycetes</taxon>
        <taxon>Micrococcales</taxon>
        <taxon>Intrasporangiaceae</taxon>
        <taxon>Arsenicicoccus</taxon>
    </lineage>
</organism>
<gene>
    <name evidence="2" type="ORF">GCM10025862_02750</name>
</gene>
<feature type="transmembrane region" description="Helical" evidence="1">
    <location>
        <begin position="80"/>
        <end position="100"/>
    </location>
</feature>
<comment type="caution">
    <text evidence="2">The sequence shown here is derived from an EMBL/GenBank/DDBJ whole genome shotgun (WGS) entry which is preliminary data.</text>
</comment>